<dbReference type="EMBL" id="JBHSGA010000018">
    <property type="protein sequence ID" value="MFC4528163.1"/>
    <property type="molecule type" value="Genomic_DNA"/>
</dbReference>
<evidence type="ECO:0000256" key="7">
    <source>
        <dbReference type="ARBA" id="ARBA00023015"/>
    </source>
</evidence>
<dbReference type="PANTHER" id="PTHR24567:SF74">
    <property type="entry name" value="HTH-TYPE TRANSCRIPTIONAL REGULATOR ARCR"/>
    <property type="match status" value="1"/>
</dbReference>
<evidence type="ECO:0000259" key="13">
    <source>
        <dbReference type="PROSITE" id="PS50042"/>
    </source>
</evidence>
<keyword evidence="5" id="KW-0021">Allosteric enzyme</keyword>
<gene>
    <name evidence="15" type="ORF">ACFO5W_16085</name>
</gene>
<dbReference type="SUPFAM" id="SSF51206">
    <property type="entry name" value="cAMP-binding domain-like"/>
    <property type="match status" value="1"/>
</dbReference>
<organism evidence="15 16">
    <name type="scientific">Dyella halodurans</name>
    <dbReference type="NCBI Taxonomy" id="1920171"/>
    <lineage>
        <taxon>Bacteria</taxon>
        <taxon>Pseudomonadati</taxon>
        <taxon>Pseudomonadota</taxon>
        <taxon>Gammaproteobacteria</taxon>
        <taxon>Lysobacterales</taxon>
        <taxon>Rhodanobacteraceae</taxon>
        <taxon>Dyella</taxon>
    </lineage>
</organism>
<dbReference type="InterPro" id="IPR014710">
    <property type="entry name" value="RmlC-like_jellyroll"/>
</dbReference>
<dbReference type="Pfam" id="PF13545">
    <property type="entry name" value="HTH_Crp_2"/>
    <property type="match status" value="1"/>
</dbReference>
<dbReference type="CDD" id="cd00038">
    <property type="entry name" value="CAP_ED"/>
    <property type="match status" value="1"/>
</dbReference>
<evidence type="ECO:0000313" key="15">
    <source>
        <dbReference type="EMBL" id="MFC4528163.1"/>
    </source>
</evidence>
<dbReference type="RefSeq" id="WP_266148508.1">
    <property type="nucleotide sequence ID" value="NZ_CP064028.1"/>
</dbReference>
<evidence type="ECO:0000256" key="11">
    <source>
        <dbReference type="ARBA" id="ARBA00023163"/>
    </source>
</evidence>
<dbReference type="SMART" id="SM00419">
    <property type="entry name" value="HTH_CRP"/>
    <property type="match status" value="1"/>
</dbReference>
<accession>A0ABV9C5E1</accession>
<dbReference type="InterPro" id="IPR036390">
    <property type="entry name" value="WH_DNA-bd_sf"/>
</dbReference>
<keyword evidence="9" id="KW-0238">DNA-binding</keyword>
<keyword evidence="7" id="KW-0805">Transcription regulation</keyword>
<proteinExistence type="predicted"/>
<name>A0ABV9C5E1_9GAMM</name>
<evidence type="ECO:0000256" key="8">
    <source>
        <dbReference type="ARBA" id="ARBA00023026"/>
    </source>
</evidence>
<evidence type="ECO:0000256" key="9">
    <source>
        <dbReference type="ARBA" id="ARBA00023125"/>
    </source>
</evidence>
<evidence type="ECO:0000256" key="12">
    <source>
        <dbReference type="ARBA" id="ARBA00031697"/>
    </source>
</evidence>
<keyword evidence="16" id="KW-1185">Reference proteome</keyword>
<evidence type="ECO:0000256" key="4">
    <source>
        <dbReference type="ARBA" id="ARBA00022491"/>
    </source>
</evidence>
<feature type="domain" description="Cyclic nucleotide-binding" evidence="13">
    <location>
        <begin position="28"/>
        <end position="131"/>
    </location>
</feature>
<dbReference type="PROSITE" id="PS51063">
    <property type="entry name" value="HTH_CRP_2"/>
    <property type="match status" value="1"/>
</dbReference>
<dbReference type="Proteomes" id="UP001595961">
    <property type="component" value="Unassembled WGS sequence"/>
</dbReference>
<evidence type="ECO:0000256" key="5">
    <source>
        <dbReference type="ARBA" id="ARBA00022533"/>
    </source>
</evidence>
<dbReference type="InterPro" id="IPR012318">
    <property type="entry name" value="HTH_CRP"/>
</dbReference>
<dbReference type="Gene3D" id="2.60.120.10">
    <property type="entry name" value="Jelly Rolls"/>
    <property type="match status" value="1"/>
</dbReference>
<evidence type="ECO:0000259" key="14">
    <source>
        <dbReference type="PROSITE" id="PS51063"/>
    </source>
</evidence>
<feature type="domain" description="HTH crp-type" evidence="14">
    <location>
        <begin position="162"/>
        <end position="235"/>
    </location>
</feature>
<keyword evidence="4" id="KW-0678">Repressor</keyword>
<dbReference type="InterPro" id="IPR000595">
    <property type="entry name" value="cNMP-bd_dom"/>
</dbReference>
<evidence type="ECO:0000256" key="10">
    <source>
        <dbReference type="ARBA" id="ARBA00023159"/>
    </source>
</evidence>
<keyword evidence="10" id="KW-0010">Activator</keyword>
<protein>
    <recommendedName>
        <fullName evidence="3">CRP-like protein Clp</fullName>
    </recommendedName>
    <alternativeName>
        <fullName evidence="12">Catabolite activation-like protein</fullName>
    </alternativeName>
</protein>
<dbReference type="PROSITE" id="PS50042">
    <property type="entry name" value="CNMP_BINDING_3"/>
    <property type="match status" value="1"/>
</dbReference>
<dbReference type="InterPro" id="IPR050397">
    <property type="entry name" value="Env_Response_Regulators"/>
</dbReference>
<sequence>MEPTSSMLGEIRATRELQIRTVIEQAPWFEGGRPETLAALLDHATARQLRRGDSLSRSGERIQQLTLIIDGVLEVSFTARSGRRHITGYAVQGELFNLVPFMDGQGAGRDTVALTDTLILQLSRPLVTTLMAEDPALSAGITLLLCQRSRHTYDALTDTALLSLRQRLVRMLLHLGSQVGRPRADGIHLLPKMSQTQLAEYVGGSRTKINQELKQLEQEEIIKVAYSKIVIRDEARLMAIAIDR</sequence>
<evidence type="ECO:0000256" key="1">
    <source>
        <dbReference type="ARBA" id="ARBA00004496"/>
    </source>
</evidence>
<dbReference type="Gene3D" id="1.10.10.10">
    <property type="entry name" value="Winged helix-like DNA-binding domain superfamily/Winged helix DNA-binding domain"/>
    <property type="match status" value="1"/>
</dbReference>
<dbReference type="Pfam" id="PF00027">
    <property type="entry name" value="cNMP_binding"/>
    <property type="match status" value="1"/>
</dbReference>
<dbReference type="SMART" id="SM00100">
    <property type="entry name" value="cNMP"/>
    <property type="match status" value="1"/>
</dbReference>
<comment type="subunit">
    <text evidence="2">Homodimer.</text>
</comment>
<dbReference type="SUPFAM" id="SSF46785">
    <property type="entry name" value="Winged helix' DNA-binding domain"/>
    <property type="match status" value="1"/>
</dbReference>
<evidence type="ECO:0000313" key="16">
    <source>
        <dbReference type="Proteomes" id="UP001595961"/>
    </source>
</evidence>
<evidence type="ECO:0000256" key="3">
    <source>
        <dbReference type="ARBA" id="ARBA00020769"/>
    </source>
</evidence>
<keyword evidence="11" id="KW-0804">Transcription</keyword>
<keyword evidence="8" id="KW-0843">Virulence</keyword>
<comment type="subcellular location">
    <subcellularLocation>
        <location evidence="1">Cytoplasm</location>
    </subcellularLocation>
</comment>
<comment type="caution">
    <text evidence="15">The sequence shown here is derived from an EMBL/GenBank/DDBJ whole genome shotgun (WGS) entry which is preliminary data.</text>
</comment>
<evidence type="ECO:0000256" key="6">
    <source>
        <dbReference type="ARBA" id="ARBA00022636"/>
    </source>
</evidence>
<reference evidence="16" key="1">
    <citation type="journal article" date="2019" name="Int. J. Syst. Evol. Microbiol.">
        <title>The Global Catalogue of Microorganisms (GCM) 10K type strain sequencing project: providing services to taxonomists for standard genome sequencing and annotation.</title>
        <authorList>
            <consortium name="The Broad Institute Genomics Platform"/>
            <consortium name="The Broad Institute Genome Sequencing Center for Infectious Disease"/>
            <person name="Wu L."/>
            <person name="Ma J."/>
        </authorList>
    </citation>
    <scope>NUCLEOTIDE SEQUENCE [LARGE SCALE GENOMIC DNA]</scope>
    <source>
        <strain evidence="16">CCM 4481</strain>
    </source>
</reference>
<dbReference type="InterPro" id="IPR036388">
    <property type="entry name" value="WH-like_DNA-bd_sf"/>
</dbReference>
<dbReference type="PANTHER" id="PTHR24567">
    <property type="entry name" value="CRP FAMILY TRANSCRIPTIONAL REGULATORY PROTEIN"/>
    <property type="match status" value="1"/>
</dbReference>
<dbReference type="InterPro" id="IPR018490">
    <property type="entry name" value="cNMP-bd_dom_sf"/>
</dbReference>
<keyword evidence="6" id="KW-0973">c-di-GMP</keyword>
<evidence type="ECO:0000256" key="2">
    <source>
        <dbReference type="ARBA" id="ARBA00011738"/>
    </source>
</evidence>